<organism evidence="10 11">
    <name type="scientific">Rhizoctonia solani</name>
    <dbReference type="NCBI Taxonomy" id="456999"/>
    <lineage>
        <taxon>Eukaryota</taxon>
        <taxon>Fungi</taxon>
        <taxon>Dikarya</taxon>
        <taxon>Basidiomycota</taxon>
        <taxon>Agaricomycotina</taxon>
        <taxon>Agaricomycetes</taxon>
        <taxon>Cantharellales</taxon>
        <taxon>Ceratobasidiaceae</taxon>
        <taxon>Rhizoctonia</taxon>
    </lineage>
</organism>
<dbReference type="SUPFAM" id="SSF53187">
    <property type="entry name" value="Zn-dependent exopeptidases"/>
    <property type="match status" value="1"/>
</dbReference>
<evidence type="ECO:0000313" key="10">
    <source>
        <dbReference type="EMBL" id="CAE6473690.1"/>
    </source>
</evidence>
<dbReference type="Gene3D" id="3.50.30.30">
    <property type="match status" value="1"/>
</dbReference>
<evidence type="ECO:0000256" key="4">
    <source>
        <dbReference type="ARBA" id="ARBA00022723"/>
    </source>
</evidence>
<dbReference type="InterPro" id="IPR007484">
    <property type="entry name" value="Peptidase_M28"/>
</dbReference>
<evidence type="ECO:0000256" key="3">
    <source>
        <dbReference type="ARBA" id="ARBA00022670"/>
    </source>
</evidence>
<feature type="domain" description="Peptidase M28" evidence="9">
    <location>
        <begin position="256"/>
        <end position="343"/>
    </location>
</feature>
<evidence type="ECO:0000313" key="11">
    <source>
        <dbReference type="Proteomes" id="UP000663846"/>
    </source>
</evidence>
<keyword evidence="7" id="KW-0732">Signal</keyword>
<dbReference type="CDD" id="cd04816">
    <property type="entry name" value="PA_SaNapH_like"/>
    <property type="match status" value="1"/>
</dbReference>
<evidence type="ECO:0000256" key="2">
    <source>
        <dbReference type="ARBA" id="ARBA00005634"/>
    </source>
</evidence>
<evidence type="ECO:0000259" key="9">
    <source>
        <dbReference type="Pfam" id="PF04389"/>
    </source>
</evidence>
<keyword evidence="6 7" id="KW-0862">Zinc</keyword>
<name>A0A8H3C4M0_9AGAM</name>
<keyword evidence="5 7" id="KW-0378">Hydrolase</keyword>
<dbReference type="InterPro" id="IPR046450">
    <property type="entry name" value="PA_dom_sf"/>
</dbReference>
<dbReference type="InterPro" id="IPR045175">
    <property type="entry name" value="M28_fam"/>
</dbReference>
<dbReference type="Gene3D" id="3.40.630.10">
    <property type="entry name" value="Zn peptidases"/>
    <property type="match status" value="1"/>
</dbReference>
<evidence type="ECO:0000256" key="7">
    <source>
        <dbReference type="RuleBase" id="RU361240"/>
    </source>
</evidence>
<dbReference type="Proteomes" id="UP000663846">
    <property type="component" value="Unassembled WGS sequence"/>
</dbReference>
<protein>
    <recommendedName>
        <fullName evidence="7">Peptide hydrolase</fullName>
        <ecNumber evidence="7">3.4.-.-</ecNumber>
    </recommendedName>
</protein>
<dbReference type="Pfam" id="PF04389">
    <property type="entry name" value="Peptidase_M28"/>
    <property type="match status" value="1"/>
</dbReference>
<accession>A0A8H3C4M0</accession>
<dbReference type="EMBL" id="CAJMWS010001124">
    <property type="protein sequence ID" value="CAE6473690.1"/>
    <property type="molecule type" value="Genomic_DNA"/>
</dbReference>
<dbReference type="GO" id="GO:0008235">
    <property type="term" value="F:metalloexopeptidase activity"/>
    <property type="evidence" value="ECO:0007669"/>
    <property type="project" value="InterPro"/>
</dbReference>
<dbReference type="InterPro" id="IPR003137">
    <property type="entry name" value="PA_domain"/>
</dbReference>
<dbReference type="EC" id="3.4.-.-" evidence="7"/>
<comment type="caution">
    <text evidence="10">The sequence shown here is derived from an EMBL/GenBank/DDBJ whole genome shotgun (WGS) entry which is preliminary data.</text>
</comment>
<dbReference type="Pfam" id="PF02225">
    <property type="entry name" value="PA"/>
    <property type="match status" value="1"/>
</dbReference>
<dbReference type="GO" id="GO:0006508">
    <property type="term" value="P:proteolysis"/>
    <property type="evidence" value="ECO:0007669"/>
    <property type="project" value="UniProtKB-KW"/>
</dbReference>
<gene>
    <name evidence="10" type="ORF">RDB_LOCUS180600</name>
</gene>
<evidence type="ECO:0000259" key="8">
    <source>
        <dbReference type="Pfam" id="PF02225"/>
    </source>
</evidence>
<reference evidence="10" key="1">
    <citation type="submission" date="2021-01" db="EMBL/GenBank/DDBJ databases">
        <authorList>
            <person name="Kaushik A."/>
        </authorList>
    </citation>
    <scope>NUCLEOTIDE SEQUENCE</scope>
    <source>
        <strain evidence="10">AG1-1C</strain>
    </source>
</reference>
<feature type="chain" id="PRO_5034724760" description="Peptide hydrolase" evidence="7">
    <location>
        <begin position="21"/>
        <end position="346"/>
    </location>
</feature>
<proteinExistence type="inferred from homology"/>
<dbReference type="SUPFAM" id="SSF52025">
    <property type="entry name" value="PA domain"/>
    <property type="match status" value="1"/>
</dbReference>
<evidence type="ECO:0000256" key="5">
    <source>
        <dbReference type="ARBA" id="ARBA00022801"/>
    </source>
</evidence>
<sequence length="346" mass="36932">MKAFAATATILCLCSEHVLALPSWLPWPKELTSKAYQESVTIDGLLTHAKKWQEFADRANGTRSFGTKGYQLSADYVYNLAKRSGYKVTRQGVNYPQSTIYSQGLTVEDKVFGTGEVIAFSYSPPTPKEGITANLVLIRDNPDNVTGAGCDISDYDGLDVRGKIALVARGSCTFAVKSTVAKNAGAAGAIIYNNVAGQGAISSRISYNVSESVPTVMIGLEAAEPYVAKLNASETPEPVVATLKVDSLVKDVISENIIAQTLWGNQNNVIHIGGHLDSVPAGPGVNDDGSGSATVAELLVQLAKFKPSKNAVRFSWWTNEEIGLIGSQYYVDSLSDAEKKKIALST</sequence>
<feature type="signal peptide" evidence="7">
    <location>
        <begin position="1"/>
        <end position="20"/>
    </location>
</feature>
<keyword evidence="4 7" id="KW-0479">Metal-binding</keyword>
<comment type="cofactor">
    <cofactor evidence="1">
        <name>Zn(2+)</name>
        <dbReference type="ChEBI" id="CHEBI:29105"/>
    </cofactor>
</comment>
<dbReference type="PANTHER" id="PTHR12147:SF26">
    <property type="entry name" value="PEPTIDASE M28 DOMAIN-CONTAINING PROTEIN"/>
    <property type="match status" value="1"/>
</dbReference>
<comment type="similarity">
    <text evidence="2">Belongs to the peptidase M28 family. M28B subfamily.</text>
</comment>
<dbReference type="PANTHER" id="PTHR12147">
    <property type="entry name" value="METALLOPEPTIDASE M28 FAMILY MEMBER"/>
    <property type="match status" value="1"/>
</dbReference>
<evidence type="ECO:0000256" key="6">
    <source>
        <dbReference type="ARBA" id="ARBA00022833"/>
    </source>
</evidence>
<feature type="domain" description="PA" evidence="8">
    <location>
        <begin position="132"/>
        <end position="224"/>
    </location>
</feature>
<dbReference type="AlphaFoldDB" id="A0A8H3C4M0"/>
<evidence type="ECO:0000256" key="1">
    <source>
        <dbReference type="ARBA" id="ARBA00001947"/>
    </source>
</evidence>
<keyword evidence="3 7" id="KW-0645">Protease</keyword>
<dbReference type="GO" id="GO:0046872">
    <property type="term" value="F:metal ion binding"/>
    <property type="evidence" value="ECO:0007669"/>
    <property type="project" value="UniProtKB-KW"/>
</dbReference>